<evidence type="ECO:0000256" key="2">
    <source>
        <dbReference type="ARBA" id="ARBA00022737"/>
    </source>
</evidence>
<dbReference type="PANTHER" id="PTHR36220">
    <property type="entry name" value="UNNAMED PRODUCT"/>
    <property type="match status" value="1"/>
</dbReference>
<dbReference type="Pfam" id="PF14312">
    <property type="entry name" value="FG-GAP_2"/>
    <property type="match status" value="4"/>
</dbReference>
<proteinExistence type="predicted"/>
<dbReference type="Gene3D" id="2.130.10.130">
    <property type="entry name" value="Integrin alpha, N-terminal"/>
    <property type="match status" value="3"/>
</dbReference>
<dbReference type="EMBL" id="MUFB01000030">
    <property type="protein sequence ID" value="OOE81794.1"/>
    <property type="molecule type" value="Genomic_DNA"/>
</dbReference>
<feature type="compositionally biased region" description="Polar residues" evidence="4">
    <location>
        <begin position="305"/>
        <end position="317"/>
    </location>
</feature>
<evidence type="ECO:0000313" key="5">
    <source>
        <dbReference type="EMBL" id="OOE81794.1"/>
    </source>
</evidence>
<dbReference type="PANTHER" id="PTHR36220:SF1">
    <property type="entry name" value="GAMMA TUBULIN COMPLEX COMPONENT C-TERMINAL DOMAIN-CONTAINING PROTEIN"/>
    <property type="match status" value="1"/>
</dbReference>
<keyword evidence="6" id="KW-1185">Reference proteome</keyword>
<dbReference type="InterPro" id="IPR011043">
    <property type="entry name" value="Gal_Oxase/kelch_b-propeller"/>
</dbReference>
<keyword evidence="1" id="KW-0732">Signal</keyword>
<accession>A0ABX3K615</accession>
<feature type="region of interest" description="Disordered" evidence="4">
    <location>
        <begin position="647"/>
        <end position="671"/>
    </location>
</feature>
<sequence>MAPGWAFGVVVLALFALKSCNDDTGDTNFTITSSTSGGGSIAPSTSLDVGQGARQRFTLTPFDGYQLDKVDSTCGGKLTGDIYITAPIYSDCSVIARFGLTVPKAPHLSMTPQQTKTFAFNWDDLSNENQYLLYENSDGNSGFTQIATISNNVTTYELEKFLPTSANAEYILSACNDKGCTDSSTYTVNQSELKDAIGYIKASNTDASDEFGYFAELSKDGETLAIGAINESSNATGINGNQTNNATQSSGAVYIFRYVNHAWQQEAYIKASNTDTDDIFGHSLSLSEDGSTLVVGAPGEDSAATGVNGTQNDESSTNSGAAYVFTRDNNTWSQQAYLKASNTHSNDEFGWSLALSADGNRLAVSAYKESSNTTGIDGNQADTSFSGSGAVYIFNRDSGNTWSQDTYIKASNTGASDQFGYSIALSNNGNTLAVGARYEDSDATGINGDESNNAATGSGAVYVFNHDGNSWSQEAYLKASNTESNDSFGASVELSANGNTLAIGAPLESSGSSVINNGQMDNSAPSSGASYVFVRSGTTWSQQAYLKASNTDANNVFGWYQSMSSNGDVLAIAAVGEKSATIGINGNENDTSAADSGAVYLFERDGITWVQQSYIKPPNTEASDLFGFVASLSANGDVLAIGSRREDSASSGINSDQQNNSASSSGAVYLY</sequence>
<dbReference type="InterPro" id="IPR013519">
    <property type="entry name" value="Int_alpha_beta-p"/>
</dbReference>
<evidence type="ECO:0008006" key="7">
    <source>
        <dbReference type="Google" id="ProtNLM"/>
    </source>
</evidence>
<evidence type="ECO:0000256" key="1">
    <source>
        <dbReference type="ARBA" id="ARBA00022729"/>
    </source>
</evidence>
<organism evidence="5 6">
    <name type="scientific">Salinivibrio siamensis</name>
    <dbReference type="NCBI Taxonomy" id="414286"/>
    <lineage>
        <taxon>Bacteria</taxon>
        <taxon>Pseudomonadati</taxon>
        <taxon>Pseudomonadota</taxon>
        <taxon>Gammaproteobacteria</taxon>
        <taxon>Vibrionales</taxon>
        <taxon>Vibrionaceae</taxon>
        <taxon>Salinivibrio</taxon>
    </lineage>
</organism>
<dbReference type="InterPro" id="IPR013517">
    <property type="entry name" value="FG-GAP"/>
</dbReference>
<feature type="compositionally biased region" description="Low complexity" evidence="4">
    <location>
        <begin position="654"/>
        <end position="665"/>
    </location>
</feature>
<reference evidence="5 6" key="1">
    <citation type="journal article" date="2017" name="Genome Announc.">
        <title>Draft Genome Sequences of Salinivibrio proteolyticus, Salinivibrio sharmensis, Salinivibrio siamensis, Salinivibrio costicola subsp. alcaliphilus, Salinivibrio costicola subsp. vallismortis, and 29 New Isolates Belonging to the Genus Salinivibrio.</title>
        <authorList>
            <person name="Lopez-Hermoso C."/>
            <person name="de la Haba R.R."/>
            <person name="Sanchez-Porro C."/>
            <person name="Bayliss S.C."/>
            <person name="Feil E.J."/>
            <person name="Ventosa A."/>
        </authorList>
    </citation>
    <scope>NUCLEOTIDE SEQUENCE [LARGE SCALE GENOMIC DNA]</scope>
    <source>
        <strain evidence="5 6">JCM 14472</strain>
    </source>
</reference>
<comment type="caution">
    <text evidence="5">The sequence shown here is derived from an EMBL/GenBank/DDBJ whole genome shotgun (WGS) entry which is preliminary data.</text>
</comment>
<dbReference type="InterPro" id="IPR028994">
    <property type="entry name" value="Integrin_alpha_N"/>
</dbReference>
<keyword evidence="2" id="KW-0677">Repeat</keyword>
<feature type="region of interest" description="Disordered" evidence="4">
    <location>
        <begin position="297"/>
        <end position="317"/>
    </location>
</feature>
<protein>
    <recommendedName>
        <fullName evidence="7">Integrin</fullName>
    </recommendedName>
</protein>
<evidence type="ECO:0000256" key="4">
    <source>
        <dbReference type="SAM" id="MobiDB-lite"/>
    </source>
</evidence>
<dbReference type="Proteomes" id="UP000189410">
    <property type="component" value="Unassembled WGS sequence"/>
</dbReference>
<keyword evidence="3" id="KW-0325">Glycoprotein</keyword>
<name>A0ABX3K615_9GAMM</name>
<dbReference type="SUPFAM" id="SSF50965">
    <property type="entry name" value="Galactose oxidase, central domain"/>
    <property type="match status" value="1"/>
</dbReference>
<evidence type="ECO:0000313" key="6">
    <source>
        <dbReference type="Proteomes" id="UP000189410"/>
    </source>
</evidence>
<dbReference type="SMART" id="SM00191">
    <property type="entry name" value="Int_alpha"/>
    <property type="match status" value="4"/>
</dbReference>
<evidence type="ECO:0000256" key="3">
    <source>
        <dbReference type="ARBA" id="ARBA00023180"/>
    </source>
</evidence>
<gene>
    <name evidence="5" type="ORF">BZG73_13580</name>
</gene>
<dbReference type="RefSeq" id="WP_077668572.1">
    <property type="nucleotide sequence ID" value="NZ_MUFB01000030.1"/>
</dbReference>